<evidence type="ECO:0000313" key="7">
    <source>
        <dbReference type="Proteomes" id="UP001431209"/>
    </source>
</evidence>
<comment type="caution">
    <text evidence="6">The sequence shown here is derived from an EMBL/GenBank/DDBJ whole genome shotgun (WGS) entry which is preliminary data.</text>
</comment>
<dbReference type="AlphaFoldDB" id="A0AAW2YTS4"/>
<dbReference type="GO" id="GO:0000815">
    <property type="term" value="C:ESCRT III complex"/>
    <property type="evidence" value="ECO:0007669"/>
    <property type="project" value="TreeGrafter"/>
</dbReference>
<dbReference type="EMBL" id="JAOPGA020000657">
    <property type="protein sequence ID" value="KAL0480489.1"/>
    <property type="molecule type" value="Genomic_DNA"/>
</dbReference>
<evidence type="ECO:0000313" key="6">
    <source>
        <dbReference type="EMBL" id="KAL0480489.1"/>
    </source>
</evidence>
<dbReference type="GO" id="GO:0032511">
    <property type="term" value="P:late endosome to vacuole transport via multivesicular body sorting pathway"/>
    <property type="evidence" value="ECO:0007669"/>
    <property type="project" value="TreeGrafter"/>
</dbReference>
<dbReference type="GO" id="GO:0006900">
    <property type="term" value="P:vesicle budding from membrane"/>
    <property type="evidence" value="ECO:0007669"/>
    <property type="project" value="TreeGrafter"/>
</dbReference>
<feature type="compositionally biased region" description="Basic and acidic residues" evidence="5">
    <location>
        <begin position="9"/>
        <end position="23"/>
    </location>
</feature>
<comment type="subcellular location">
    <subcellularLocation>
        <location evidence="1">Endosome</location>
    </subcellularLocation>
</comment>
<accession>A0AAW2YTS4</accession>
<dbReference type="Gene3D" id="1.10.287.1060">
    <property type="entry name" value="ESAT-6-like"/>
    <property type="match status" value="1"/>
</dbReference>
<keyword evidence="7" id="KW-1185">Reference proteome</keyword>
<keyword evidence="4" id="KW-0175">Coiled coil</keyword>
<keyword evidence="3" id="KW-0967">Endosome</keyword>
<dbReference type="InterPro" id="IPR005024">
    <property type="entry name" value="Snf7_fam"/>
</dbReference>
<comment type="similarity">
    <text evidence="2">Belongs to the SNF7 family.</text>
</comment>
<dbReference type="Gene3D" id="6.10.250.1710">
    <property type="match status" value="1"/>
</dbReference>
<name>A0AAW2YTS4_9EUKA</name>
<evidence type="ECO:0000256" key="2">
    <source>
        <dbReference type="ARBA" id="ARBA00006190"/>
    </source>
</evidence>
<proteinExistence type="inferred from homology"/>
<dbReference type="GO" id="GO:0005771">
    <property type="term" value="C:multivesicular body"/>
    <property type="evidence" value="ECO:0007669"/>
    <property type="project" value="TreeGrafter"/>
</dbReference>
<organism evidence="6 7">
    <name type="scientific">Acrasis kona</name>
    <dbReference type="NCBI Taxonomy" id="1008807"/>
    <lineage>
        <taxon>Eukaryota</taxon>
        <taxon>Discoba</taxon>
        <taxon>Heterolobosea</taxon>
        <taxon>Tetramitia</taxon>
        <taxon>Eutetramitia</taxon>
        <taxon>Acrasidae</taxon>
        <taxon>Acrasis</taxon>
    </lineage>
</organism>
<protein>
    <submittedName>
        <fullName evidence="6">Vacuolar protein sorting protein VPS32</fullName>
    </submittedName>
</protein>
<evidence type="ECO:0000256" key="4">
    <source>
        <dbReference type="SAM" id="Coils"/>
    </source>
</evidence>
<evidence type="ECO:0000256" key="5">
    <source>
        <dbReference type="SAM" id="MobiDB-lite"/>
    </source>
</evidence>
<sequence length="230" mass="25698">MWGKLFGGGKKEITVSKKTEDHTNQTINKMQETQEMLEKRQKLLQKKMQMEEDKAKEFLLKKDKKSALAAIKRKKTYEAQYNRLQQQISNVEQMSMNVENAVTDMETLKTQQLAANTLKQVFKETGGIDKVEDVLDEVRDAMDVANDLGRALSQNIGGGEMIDEDDIEAELSMLEMENDDAQMLGMDSSVKIPKGAPTGGVKLPTAKSPAKKVRSEEEDDLAALEAELNG</sequence>
<dbReference type="PANTHER" id="PTHR22761:SF10">
    <property type="entry name" value="GH13992P"/>
    <property type="match status" value="1"/>
</dbReference>
<dbReference type="Proteomes" id="UP001431209">
    <property type="component" value="Unassembled WGS sequence"/>
</dbReference>
<dbReference type="PANTHER" id="PTHR22761">
    <property type="entry name" value="CHARGED MULTIVESICULAR BODY PROTEIN"/>
    <property type="match status" value="1"/>
</dbReference>
<reference evidence="6 7" key="1">
    <citation type="submission" date="2024-03" db="EMBL/GenBank/DDBJ databases">
        <title>The Acrasis kona genome and developmental transcriptomes reveal deep origins of eukaryotic multicellular pathways.</title>
        <authorList>
            <person name="Sheikh S."/>
            <person name="Fu C.-J."/>
            <person name="Brown M.W."/>
            <person name="Baldauf S.L."/>
        </authorList>
    </citation>
    <scope>NUCLEOTIDE SEQUENCE [LARGE SCALE GENOMIC DNA]</scope>
    <source>
        <strain evidence="6 7">ATCC MYA-3509</strain>
    </source>
</reference>
<dbReference type="Pfam" id="PF03357">
    <property type="entry name" value="Snf7"/>
    <property type="match status" value="1"/>
</dbReference>
<evidence type="ECO:0000256" key="1">
    <source>
        <dbReference type="ARBA" id="ARBA00004177"/>
    </source>
</evidence>
<feature type="region of interest" description="Disordered" evidence="5">
    <location>
        <begin position="1"/>
        <end position="25"/>
    </location>
</feature>
<feature type="coiled-coil region" evidence="4">
    <location>
        <begin position="27"/>
        <end position="184"/>
    </location>
</feature>
<gene>
    <name evidence="6" type="ORF">AKO1_011097</name>
</gene>
<dbReference type="GO" id="GO:0009898">
    <property type="term" value="C:cytoplasmic side of plasma membrane"/>
    <property type="evidence" value="ECO:0007669"/>
    <property type="project" value="TreeGrafter"/>
</dbReference>
<feature type="region of interest" description="Disordered" evidence="5">
    <location>
        <begin position="189"/>
        <end position="230"/>
    </location>
</feature>
<evidence type="ECO:0000256" key="3">
    <source>
        <dbReference type="ARBA" id="ARBA00022753"/>
    </source>
</evidence>